<comment type="caution">
    <text evidence="2">The sequence shown here is derived from an EMBL/GenBank/DDBJ whole genome shotgun (WGS) entry which is preliminary data.</text>
</comment>
<organism evidence="2 3">
    <name type="scientific">Cadophora malorum</name>
    <dbReference type="NCBI Taxonomy" id="108018"/>
    <lineage>
        <taxon>Eukaryota</taxon>
        <taxon>Fungi</taxon>
        <taxon>Dikarya</taxon>
        <taxon>Ascomycota</taxon>
        <taxon>Pezizomycotina</taxon>
        <taxon>Leotiomycetes</taxon>
        <taxon>Helotiales</taxon>
        <taxon>Ploettnerulaceae</taxon>
        <taxon>Cadophora</taxon>
    </lineage>
</organism>
<evidence type="ECO:0000313" key="3">
    <source>
        <dbReference type="Proteomes" id="UP000664132"/>
    </source>
</evidence>
<dbReference type="Proteomes" id="UP000664132">
    <property type="component" value="Unassembled WGS sequence"/>
</dbReference>
<name>A0A8H7TGX5_9HELO</name>
<sequence length="262" mass="28804">MTSSPTPASQTPPSPPSPPSNNAVSSPQLTASEREALFHWSLHGQGHDFSLQALKPRTAPPKRQKPISKPVSAAWNVPLSPAQMVNLKRGFQPQEMEDKWFIYSRDGNGEEDGGDAGTGKGDEESDSDSESESETEVGMDDNINSQKEGQKASEKTTPEIMRLFMVRSWTGNLVYIIRILVLRDESRSGGKKGEGEMEGRILGITWETDVKHVRGQDENVAKETAREVCRWILGVQLLPDVPAPRRGKVGQGQKEGSEVERS</sequence>
<feature type="region of interest" description="Disordered" evidence="1">
    <location>
        <begin position="49"/>
        <end position="72"/>
    </location>
</feature>
<feature type="region of interest" description="Disordered" evidence="1">
    <location>
        <begin position="104"/>
        <end position="154"/>
    </location>
</feature>
<gene>
    <name evidence="2" type="ORF">IFR04_007648</name>
</gene>
<keyword evidence="3" id="KW-1185">Reference proteome</keyword>
<proteinExistence type="predicted"/>
<feature type="compositionally biased region" description="Acidic residues" evidence="1">
    <location>
        <begin position="123"/>
        <end position="139"/>
    </location>
</feature>
<dbReference type="AlphaFoldDB" id="A0A8H7TGX5"/>
<evidence type="ECO:0000256" key="1">
    <source>
        <dbReference type="SAM" id="MobiDB-lite"/>
    </source>
</evidence>
<evidence type="ECO:0000313" key="2">
    <source>
        <dbReference type="EMBL" id="KAG4419236.1"/>
    </source>
</evidence>
<dbReference type="EMBL" id="JAFJYH010000110">
    <property type="protein sequence ID" value="KAG4419236.1"/>
    <property type="molecule type" value="Genomic_DNA"/>
</dbReference>
<feature type="compositionally biased region" description="Pro residues" evidence="1">
    <location>
        <begin position="10"/>
        <end position="19"/>
    </location>
</feature>
<dbReference type="OrthoDB" id="4521980at2759"/>
<reference evidence="2" key="1">
    <citation type="submission" date="2021-02" db="EMBL/GenBank/DDBJ databases">
        <title>Genome sequence Cadophora malorum strain M34.</title>
        <authorList>
            <person name="Stefanovic E."/>
            <person name="Vu D."/>
            <person name="Scully C."/>
            <person name="Dijksterhuis J."/>
            <person name="Roader J."/>
            <person name="Houbraken J."/>
        </authorList>
    </citation>
    <scope>NUCLEOTIDE SEQUENCE</scope>
    <source>
        <strain evidence="2">M34</strain>
    </source>
</reference>
<feature type="region of interest" description="Disordered" evidence="1">
    <location>
        <begin position="1"/>
        <end position="34"/>
    </location>
</feature>
<protein>
    <submittedName>
        <fullName evidence="2">Uncharacterized protein</fullName>
    </submittedName>
</protein>
<accession>A0A8H7TGX5</accession>
<feature type="region of interest" description="Disordered" evidence="1">
    <location>
        <begin position="241"/>
        <end position="262"/>
    </location>
</feature>